<gene>
    <name evidence="2" type="ORF">GCM10010521_32820</name>
</gene>
<keyword evidence="3" id="KW-1185">Reference proteome</keyword>
<evidence type="ECO:0000256" key="1">
    <source>
        <dbReference type="SAM" id="MobiDB-lite"/>
    </source>
</evidence>
<dbReference type="Proteomes" id="UP001500893">
    <property type="component" value="Unassembled WGS sequence"/>
</dbReference>
<evidence type="ECO:0000313" key="2">
    <source>
        <dbReference type="EMBL" id="GAA3143415.1"/>
    </source>
</evidence>
<protein>
    <submittedName>
        <fullName evidence="2">Uncharacterized protein</fullName>
    </submittedName>
</protein>
<proteinExistence type="predicted"/>
<accession>A0ABP6NC59</accession>
<feature type="region of interest" description="Disordered" evidence="1">
    <location>
        <begin position="1"/>
        <end position="32"/>
    </location>
</feature>
<name>A0ABP6NC59_9ACTN</name>
<dbReference type="RefSeq" id="WP_345052052.1">
    <property type="nucleotide sequence ID" value="NZ_BAAAVM010000038.1"/>
</dbReference>
<sequence>MTDPARRRAAHRQAGRPLRRFHDAPPAHQAQDAAVNVVASTAAGLDEHIAEAGDRPDHPELRASLFEGYGRTPTEAEERALAAFAAADAAGALAYGARHGDTFVTTRGRPTVERLTREGRR</sequence>
<comment type="caution">
    <text evidence="2">The sequence shown here is derived from an EMBL/GenBank/DDBJ whole genome shotgun (WGS) entry which is preliminary data.</text>
</comment>
<feature type="compositionally biased region" description="Basic residues" evidence="1">
    <location>
        <begin position="7"/>
        <end position="19"/>
    </location>
</feature>
<reference evidence="3" key="1">
    <citation type="journal article" date="2019" name="Int. J. Syst. Evol. Microbiol.">
        <title>The Global Catalogue of Microorganisms (GCM) 10K type strain sequencing project: providing services to taxonomists for standard genome sequencing and annotation.</title>
        <authorList>
            <consortium name="The Broad Institute Genomics Platform"/>
            <consortium name="The Broad Institute Genome Sequencing Center for Infectious Disease"/>
            <person name="Wu L."/>
            <person name="Ma J."/>
        </authorList>
    </citation>
    <scope>NUCLEOTIDE SEQUENCE [LARGE SCALE GENOMIC DNA]</scope>
    <source>
        <strain evidence="3">JCM 11574</strain>
    </source>
</reference>
<dbReference type="EMBL" id="BAAAVM010000038">
    <property type="protein sequence ID" value="GAA3143415.1"/>
    <property type="molecule type" value="Genomic_DNA"/>
</dbReference>
<evidence type="ECO:0000313" key="3">
    <source>
        <dbReference type="Proteomes" id="UP001500893"/>
    </source>
</evidence>
<organism evidence="2 3">
    <name type="scientific">Streptomyces rameus</name>
    <dbReference type="NCBI Taxonomy" id="68261"/>
    <lineage>
        <taxon>Bacteria</taxon>
        <taxon>Bacillati</taxon>
        <taxon>Actinomycetota</taxon>
        <taxon>Actinomycetes</taxon>
        <taxon>Kitasatosporales</taxon>
        <taxon>Streptomycetaceae</taxon>
        <taxon>Streptomyces</taxon>
    </lineage>
</organism>